<evidence type="ECO:0000256" key="2">
    <source>
        <dbReference type="ARBA" id="ARBA00022603"/>
    </source>
</evidence>
<dbReference type="RefSeq" id="WP_062021729.1">
    <property type="nucleotide sequence ID" value="NZ_LQQC01000010.1"/>
</dbReference>
<dbReference type="InterPro" id="IPR019874">
    <property type="entry name" value="RF_methyltr_PrmC"/>
</dbReference>
<comment type="catalytic activity">
    <reaction evidence="5">
        <text>L-glutaminyl-[peptide chain release factor] + S-adenosyl-L-methionine = N(5)-methyl-L-glutaminyl-[peptide chain release factor] + S-adenosyl-L-homocysteine + H(+)</text>
        <dbReference type="Rhea" id="RHEA:42896"/>
        <dbReference type="Rhea" id="RHEA-COMP:10271"/>
        <dbReference type="Rhea" id="RHEA-COMP:10272"/>
        <dbReference type="ChEBI" id="CHEBI:15378"/>
        <dbReference type="ChEBI" id="CHEBI:30011"/>
        <dbReference type="ChEBI" id="CHEBI:57856"/>
        <dbReference type="ChEBI" id="CHEBI:59789"/>
        <dbReference type="ChEBI" id="CHEBI:61891"/>
        <dbReference type="EC" id="2.1.1.297"/>
    </reaction>
</comment>
<dbReference type="PANTHER" id="PTHR18895:SF74">
    <property type="entry name" value="MTRF1L RELEASE FACTOR GLUTAMINE METHYLTRANSFERASE"/>
    <property type="match status" value="1"/>
</dbReference>
<dbReference type="InterPro" id="IPR004556">
    <property type="entry name" value="HemK-like"/>
</dbReference>
<dbReference type="InterPro" id="IPR029063">
    <property type="entry name" value="SAM-dependent_MTases_sf"/>
</dbReference>
<dbReference type="Gene3D" id="1.10.8.10">
    <property type="entry name" value="DNA helicase RuvA subunit, C-terminal domain"/>
    <property type="match status" value="1"/>
</dbReference>
<dbReference type="GO" id="GO:0102559">
    <property type="term" value="F:peptide chain release factor N(5)-glutamine methyltransferase activity"/>
    <property type="evidence" value="ECO:0007669"/>
    <property type="project" value="UniProtKB-EC"/>
</dbReference>
<keyword evidence="4" id="KW-0949">S-adenosyl-L-methionine</keyword>
<proteinExistence type="predicted"/>
<sequence>MSADPLRARQILTSAAARLYRADIEAADAEARLLLAWAWGSDVKDLSLTLLSDPAVPADVVHRLEDALTRRSERVPLQHITGQAPFRHLDLAVGPGVFIPRPETELLAQWGIDFLRSRPRGSRQVLDLCTGTSALALSLATEVGGTSATGIELSPTAYRWAQKNIENHARALSRCGSQCTVTQGDALQFFPNCPVDLVVSNPPYVDRARQPKLPEVEADPEIALYGGGEDGMEFPRALIAHAARIIVPGGALAVEHAEYQGQQMRDAFANAGFERVEVHRDYTGRERFTTGFTPHEETHVAAL</sequence>
<evidence type="ECO:0000259" key="6">
    <source>
        <dbReference type="Pfam" id="PF05175"/>
    </source>
</evidence>
<dbReference type="EMBL" id="LQQC01000010">
    <property type="protein sequence ID" value="KXZ58365.1"/>
    <property type="molecule type" value="Genomic_DNA"/>
</dbReference>
<evidence type="ECO:0000256" key="5">
    <source>
        <dbReference type="ARBA" id="ARBA00048391"/>
    </source>
</evidence>
<dbReference type="Pfam" id="PF05175">
    <property type="entry name" value="MTS"/>
    <property type="match status" value="1"/>
</dbReference>
<dbReference type="Pfam" id="PF17827">
    <property type="entry name" value="PrmC_N"/>
    <property type="match status" value="1"/>
</dbReference>
<gene>
    <name evidence="8" type="primary">prmC_2</name>
    <name evidence="8" type="ORF">Bravens_01412</name>
</gene>
<reference evidence="8 9" key="1">
    <citation type="submission" date="2016-01" db="EMBL/GenBank/DDBJ databases">
        <title>Use of Whole Genome Sequencing to ascertain that Brevibacterium massiliense (Roux, Raoult 2009) is a later heterotypic synonym of Brevibacterium ravenspurgense (Mages 2008).</title>
        <authorList>
            <person name="Bernier A.-M."/>
            <person name="Burdz T."/>
            <person name="Huynh C."/>
            <person name="Pachecho A.L."/>
            <person name="Wiebe D."/>
            <person name="Bonner C."/>
            <person name="Bernard K."/>
        </authorList>
    </citation>
    <scope>NUCLEOTIDE SEQUENCE [LARGE SCALE GENOMIC DNA]</scope>
    <source>
        <strain evidence="8 9">CCUG56047</strain>
    </source>
</reference>
<dbReference type="InterPro" id="IPR040758">
    <property type="entry name" value="PrmC_N"/>
</dbReference>
<organism evidence="8 9">
    <name type="scientific">Brevibacterium ravenspurgense</name>
    <dbReference type="NCBI Taxonomy" id="479117"/>
    <lineage>
        <taxon>Bacteria</taxon>
        <taxon>Bacillati</taxon>
        <taxon>Actinomycetota</taxon>
        <taxon>Actinomycetes</taxon>
        <taxon>Micrococcales</taxon>
        <taxon>Brevibacteriaceae</taxon>
        <taxon>Brevibacterium</taxon>
    </lineage>
</organism>
<dbReference type="InterPro" id="IPR002052">
    <property type="entry name" value="DNA_methylase_N6_adenine_CS"/>
</dbReference>
<dbReference type="NCBIfam" id="TIGR03534">
    <property type="entry name" value="RF_mod_PrmC"/>
    <property type="match status" value="1"/>
</dbReference>
<evidence type="ECO:0000256" key="3">
    <source>
        <dbReference type="ARBA" id="ARBA00022679"/>
    </source>
</evidence>
<dbReference type="GO" id="GO:0032259">
    <property type="term" value="P:methylation"/>
    <property type="evidence" value="ECO:0007669"/>
    <property type="project" value="UniProtKB-KW"/>
</dbReference>
<name>A0A150H8N6_9MICO</name>
<dbReference type="Gene3D" id="3.40.50.150">
    <property type="entry name" value="Vaccinia Virus protein VP39"/>
    <property type="match status" value="1"/>
</dbReference>
<keyword evidence="3 8" id="KW-0808">Transferase</keyword>
<dbReference type="PROSITE" id="PS00092">
    <property type="entry name" value="N6_MTASE"/>
    <property type="match status" value="1"/>
</dbReference>
<feature type="domain" description="Release factor glutamine methyltransferase N-terminal" evidence="7">
    <location>
        <begin position="10"/>
        <end position="82"/>
    </location>
</feature>
<keyword evidence="2 8" id="KW-0489">Methyltransferase</keyword>
<dbReference type="Proteomes" id="UP000243589">
    <property type="component" value="Unassembled WGS sequence"/>
</dbReference>
<feature type="domain" description="Methyltransferase small" evidence="6">
    <location>
        <begin position="121"/>
        <end position="207"/>
    </location>
</feature>
<dbReference type="InterPro" id="IPR050320">
    <property type="entry name" value="N5-glutamine_MTase"/>
</dbReference>
<evidence type="ECO:0000259" key="7">
    <source>
        <dbReference type="Pfam" id="PF17827"/>
    </source>
</evidence>
<dbReference type="PANTHER" id="PTHR18895">
    <property type="entry name" value="HEMK METHYLTRANSFERASE"/>
    <property type="match status" value="1"/>
</dbReference>
<accession>A0A150H8N6</accession>
<dbReference type="AlphaFoldDB" id="A0A150H8N6"/>
<protein>
    <recommendedName>
        <fullName evidence="1">peptide chain release factor N(5)-glutamine methyltransferase</fullName>
        <ecNumber evidence="1">2.1.1.297</ecNumber>
    </recommendedName>
</protein>
<evidence type="ECO:0000256" key="1">
    <source>
        <dbReference type="ARBA" id="ARBA00012771"/>
    </source>
</evidence>
<dbReference type="GO" id="GO:0003676">
    <property type="term" value="F:nucleic acid binding"/>
    <property type="evidence" value="ECO:0007669"/>
    <property type="project" value="InterPro"/>
</dbReference>
<evidence type="ECO:0000256" key="4">
    <source>
        <dbReference type="ARBA" id="ARBA00022691"/>
    </source>
</evidence>
<dbReference type="SUPFAM" id="SSF53335">
    <property type="entry name" value="S-adenosyl-L-methionine-dependent methyltransferases"/>
    <property type="match status" value="1"/>
</dbReference>
<dbReference type="CDD" id="cd02440">
    <property type="entry name" value="AdoMet_MTases"/>
    <property type="match status" value="1"/>
</dbReference>
<comment type="caution">
    <text evidence="8">The sequence shown here is derived from an EMBL/GenBank/DDBJ whole genome shotgun (WGS) entry which is preliminary data.</text>
</comment>
<dbReference type="PATRIC" id="fig|479117.4.peg.1401"/>
<evidence type="ECO:0000313" key="9">
    <source>
        <dbReference type="Proteomes" id="UP000243589"/>
    </source>
</evidence>
<evidence type="ECO:0000313" key="8">
    <source>
        <dbReference type="EMBL" id="KXZ58365.1"/>
    </source>
</evidence>
<dbReference type="InterPro" id="IPR007848">
    <property type="entry name" value="Small_mtfrase_dom"/>
</dbReference>
<dbReference type="EC" id="2.1.1.297" evidence="1"/>
<dbReference type="NCBIfam" id="TIGR00536">
    <property type="entry name" value="hemK_fam"/>
    <property type="match status" value="1"/>
</dbReference>
<keyword evidence="9" id="KW-1185">Reference proteome</keyword>